<sequence>MTTKTDVVMDQLPPPYTVLADPLPTINVDPRPPPTLDTLPPCVLLNIVYSTFPRIQSIGHGKIEQQYESLLWLVSSLRLVNRSFYLACMHVLRLVYLPAYRSLIRQPYTSDPFPAVAADACFNTPTPTSGPALIHTLQRETSVLDHFIALKVHEDAFADESELYLEREDMFKDLFDHTQPKARLEDLVMKYGLREGVISAPGVVAATGQSNGGDTAERSTPSVTTTPPLSPLPGPVRRPSPKPRSASSRFLGIFSRSTKQKLGSTVPTPYPSSAPRTPPPTQAKIKPIPFSSISVSLSPRTIGFVVGSGANKCTLVQVQRGGKTERLETGAKLLINELKGFLLAEA</sequence>
<dbReference type="OrthoDB" id="2536866at2759"/>
<dbReference type="EMBL" id="MU151093">
    <property type="protein sequence ID" value="KAF9450997.1"/>
    <property type="molecule type" value="Genomic_DNA"/>
</dbReference>
<evidence type="ECO:0000256" key="1">
    <source>
        <dbReference type="SAM" id="MobiDB-lite"/>
    </source>
</evidence>
<dbReference type="AlphaFoldDB" id="A0A9P6C487"/>
<evidence type="ECO:0000313" key="3">
    <source>
        <dbReference type="Proteomes" id="UP000807342"/>
    </source>
</evidence>
<feature type="region of interest" description="Disordered" evidence="1">
    <location>
        <begin position="204"/>
        <end position="282"/>
    </location>
</feature>
<reference evidence="2" key="1">
    <citation type="submission" date="2020-11" db="EMBL/GenBank/DDBJ databases">
        <authorList>
            <consortium name="DOE Joint Genome Institute"/>
            <person name="Ahrendt S."/>
            <person name="Riley R."/>
            <person name="Andreopoulos W."/>
            <person name="Labutti K."/>
            <person name="Pangilinan J."/>
            <person name="Ruiz-Duenas F.J."/>
            <person name="Barrasa J.M."/>
            <person name="Sanchez-Garcia M."/>
            <person name="Camarero S."/>
            <person name="Miyauchi S."/>
            <person name="Serrano A."/>
            <person name="Linde D."/>
            <person name="Babiker R."/>
            <person name="Drula E."/>
            <person name="Ayuso-Fernandez I."/>
            <person name="Pacheco R."/>
            <person name="Padilla G."/>
            <person name="Ferreira P."/>
            <person name="Barriuso J."/>
            <person name="Kellner H."/>
            <person name="Castanera R."/>
            <person name="Alfaro M."/>
            <person name="Ramirez L."/>
            <person name="Pisabarro A.G."/>
            <person name="Kuo A."/>
            <person name="Tritt A."/>
            <person name="Lipzen A."/>
            <person name="He G."/>
            <person name="Yan M."/>
            <person name="Ng V."/>
            <person name="Cullen D."/>
            <person name="Martin F."/>
            <person name="Rosso M.-N."/>
            <person name="Henrissat B."/>
            <person name="Hibbett D."/>
            <person name="Martinez A.T."/>
            <person name="Grigoriev I.V."/>
        </authorList>
    </citation>
    <scope>NUCLEOTIDE SEQUENCE</scope>
    <source>
        <strain evidence="2">MF-IS2</strain>
    </source>
</reference>
<feature type="compositionally biased region" description="Pro residues" evidence="1">
    <location>
        <begin position="228"/>
        <end position="238"/>
    </location>
</feature>
<comment type="caution">
    <text evidence="2">The sequence shown here is derived from an EMBL/GenBank/DDBJ whole genome shotgun (WGS) entry which is preliminary data.</text>
</comment>
<organism evidence="2 3">
    <name type="scientific">Macrolepiota fuliginosa MF-IS2</name>
    <dbReference type="NCBI Taxonomy" id="1400762"/>
    <lineage>
        <taxon>Eukaryota</taxon>
        <taxon>Fungi</taxon>
        <taxon>Dikarya</taxon>
        <taxon>Basidiomycota</taxon>
        <taxon>Agaricomycotina</taxon>
        <taxon>Agaricomycetes</taxon>
        <taxon>Agaricomycetidae</taxon>
        <taxon>Agaricales</taxon>
        <taxon>Agaricineae</taxon>
        <taxon>Agaricaceae</taxon>
        <taxon>Macrolepiota</taxon>
    </lineage>
</organism>
<proteinExistence type="predicted"/>
<evidence type="ECO:0000313" key="2">
    <source>
        <dbReference type="EMBL" id="KAF9450997.1"/>
    </source>
</evidence>
<keyword evidence="3" id="KW-1185">Reference proteome</keyword>
<feature type="compositionally biased region" description="Low complexity" evidence="1">
    <location>
        <begin position="218"/>
        <end position="227"/>
    </location>
</feature>
<feature type="compositionally biased region" description="Pro residues" evidence="1">
    <location>
        <begin position="268"/>
        <end position="281"/>
    </location>
</feature>
<feature type="compositionally biased region" description="Polar residues" evidence="1">
    <location>
        <begin position="255"/>
        <end position="266"/>
    </location>
</feature>
<protein>
    <submittedName>
        <fullName evidence="2">Uncharacterized protein</fullName>
    </submittedName>
</protein>
<accession>A0A9P6C487</accession>
<dbReference type="Proteomes" id="UP000807342">
    <property type="component" value="Unassembled WGS sequence"/>
</dbReference>
<gene>
    <name evidence="2" type="ORF">P691DRAFT_724964</name>
</gene>
<name>A0A9P6C487_9AGAR</name>